<protein>
    <submittedName>
        <fullName evidence="2">Uncharacterized protein</fullName>
    </submittedName>
</protein>
<keyword evidence="1" id="KW-1133">Transmembrane helix</keyword>
<keyword evidence="1" id="KW-0472">Membrane</keyword>
<gene>
    <name evidence="2" type="ORF">COLO4_23489</name>
</gene>
<feature type="transmembrane region" description="Helical" evidence="1">
    <location>
        <begin position="7"/>
        <end position="28"/>
    </location>
</feature>
<evidence type="ECO:0000256" key="1">
    <source>
        <dbReference type="SAM" id="Phobius"/>
    </source>
</evidence>
<organism evidence="2 3">
    <name type="scientific">Corchorus olitorius</name>
    <dbReference type="NCBI Taxonomy" id="93759"/>
    <lineage>
        <taxon>Eukaryota</taxon>
        <taxon>Viridiplantae</taxon>
        <taxon>Streptophyta</taxon>
        <taxon>Embryophyta</taxon>
        <taxon>Tracheophyta</taxon>
        <taxon>Spermatophyta</taxon>
        <taxon>Magnoliopsida</taxon>
        <taxon>eudicotyledons</taxon>
        <taxon>Gunneridae</taxon>
        <taxon>Pentapetalae</taxon>
        <taxon>rosids</taxon>
        <taxon>malvids</taxon>
        <taxon>Malvales</taxon>
        <taxon>Malvaceae</taxon>
        <taxon>Grewioideae</taxon>
        <taxon>Apeibeae</taxon>
        <taxon>Corchorus</taxon>
    </lineage>
</organism>
<dbReference type="AlphaFoldDB" id="A0A1R3IG78"/>
<accession>A0A1R3IG78</accession>
<dbReference type="Proteomes" id="UP000187203">
    <property type="component" value="Unassembled WGS sequence"/>
</dbReference>
<name>A0A1R3IG78_9ROSI</name>
<keyword evidence="1" id="KW-0812">Transmembrane</keyword>
<evidence type="ECO:0000313" key="3">
    <source>
        <dbReference type="Proteomes" id="UP000187203"/>
    </source>
</evidence>
<reference evidence="3" key="1">
    <citation type="submission" date="2013-09" db="EMBL/GenBank/DDBJ databases">
        <title>Corchorus olitorius genome sequencing.</title>
        <authorList>
            <person name="Alam M."/>
            <person name="Haque M.S."/>
            <person name="Islam M.S."/>
            <person name="Emdad E.M."/>
            <person name="Islam M.M."/>
            <person name="Ahmed B."/>
            <person name="Halim A."/>
            <person name="Hossen Q.M.M."/>
            <person name="Hossain M.Z."/>
            <person name="Ahmed R."/>
            <person name="Khan M.M."/>
            <person name="Islam R."/>
            <person name="Rashid M.M."/>
            <person name="Khan S.A."/>
            <person name="Rahman M.S."/>
            <person name="Alam M."/>
            <person name="Yahiya A.S."/>
            <person name="Khan M.S."/>
            <person name="Azam M.S."/>
            <person name="Haque T."/>
            <person name="Lashkar M.Z.H."/>
            <person name="Akhand A.I."/>
            <person name="Morshed G."/>
            <person name="Roy S."/>
            <person name="Uddin K.S."/>
            <person name="Rabeya T."/>
            <person name="Hossain A.S."/>
            <person name="Chowdhury A."/>
            <person name="Snigdha A.R."/>
            <person name="Mortoza M.S."/>
            <person name="Matin S.A."/>
            <person name="Hoque S.M.E."/>
            <person name="Islam M.K."/>
            <person name="Roy D.K."/>
            <person name="Haider R."/>
            <person name="Moosa M.M."/>
            <person name="Elias S.M."/>
            <person name="Hasan A.M."/>
            <person name="Jahan S."/>
            <person name="Shafiuddin M."/>
            <person name="Mahmood N."/>
            <person name="Shommy N.S."/>
        </authorList>
    </citation>
    <scope>NUCLEOTIDE SEQUENCE [LARGE SCALE GENOMIC DNA]</scope>
    <source>
        <strain evidence="3">cv. O-4</strain>
    </source>
</reference>
<comment type="caution">
    <text evidence="2">The sequence shown here is derived from an EMBL/GenBank/DDBJ whole genome shotgun (WGS) entry which is preliminary data.</text>
</comment>
<proteinExistence type="predicted"/>
<sequence length="31" mass="3553">MDEWSRLHIICQLCVVQGLVVLVVGVQLSEW</sequence>
<evidence type="ECO:0000313" key="2">
    <source>
        <dbReference type="EMBL" id="OMO81606.1"/>
    </source>
</evidence>
<keyword evidence="3" id="KW-1185">Reference proteome</keyword>
<dbReference type="EMBL" id="AWUE01018252">
    <property type="protein sequence ID" value="OMO81606.1"/>
    <property type="molecule type" value="Genomic_DNA"/>
</dbReference>